<reference evidence="2 3" key="1">
    <citation type="journal article" date="2018" name="Front. Plant Sci.">
        <title>Red Clover (Trifolium pratense) and Zigzag Clover (T. medium) - A Picture of Genomic Similarities and Differences.</title>
        <authorList>
            <person name="Dluhosova J."/>
            <person name="Istvanek J."/>
            <person name="Nedelnik J."/>
            <person name="Repkova J."/>
        </authorList>
    </citation>
    <scope>NUCLEOTIDE SEQUENCE [LARGE SCALE GENOMIC DNA]</scope>
    <source>
        <strain evidence="3">cv. 10/8</strain>
        <tissue evidence="2">Leaf</tissue>
    </source>
</reference>
<evidence type="ECO:0000313" key="2">
    <source>
        <dbReference type="EMBL" id="MCI49770.1"/>
    </source>
</evidence>
<name>A0A392SPB6_9FABA</name>
<comment type="caution">
    <text evidence="2">The sequence shown here is derived from an EMBL/GenBank/DDBJ whole genome shotgun (WGS) entry which is preliminary data.</text>
</comment>
<dbReference type="Proteomes" id="UP000265520">
    <property type="component" value="Unassembled WGS sequence"/>
</dbReference>
<evidence type="ECO:0000313" key="3">
    <source>
        <dbReference type="Proteomes" id="UP000265520"/>
    </source>
</evidence>
<feature type="region of interest" description="Disordered" evidence="1">
    <location>
        <begin position="1"/>
        <end position="48"/>
    </location>
</feature>
<accession>A0A392SPB6</accession>
<evidence type="ECO:0000256" key="1">
    <source>
        <dbReference type="SAM" id="MobiDB-lite"/>
    </source>
</evidence>
<dbReference type="EMBL" id="LXQA010406504">
    <property type="protein sequence ID" value="MCI49770.1"/>
    <property type="molecule type" value="Genomic_DNA"/>
</dbReference>
<organism evidence="2 3">
    <name type="scientific">Trifolium medium</name>
    <dbReference type="NCBI Taxonomy" id="97028"/>
    <lineage>
        <taxon>Eukaryota</taxon>
        <taxon>Viridiplantae</taxon>
        <taxon>Streptophyta</taxon>
        <taxon>Embryophyta</taxon>
        <taxon>Tracheophyta</taxon>
        <taxon>Spermatophyta</taxon>
        <taxon>Magnoliopsida</taxon>
        <taxon>eudicotyledons</taxon>
        <taxon>Gunneridae</taxon>
        <taxon>Pentapetalae</taxon>
        <taxon>rosids</taxon>
        <taxon>fabids</taxon>
        <taxon>Fabales</taxon>
        <taxon>Fabaceae</taxon>
        <taxon>Papilionoideae</taxon>
        <taxon>50 kb inversion clade</taxon>
        <taxon>NPAAA clade</taxon>
        <taxon>Hologalegina</taxon>
        <taxon>IRL clade</taxon>
        <taxon>Trifolieae</taxon>
        <taxon>Trifolium</taxon>
    </lineage>
</organism>
<proteinExistence type="predicted"/>
<protein>
    <submittedName>
        <fullName evidence="2">Uncharacterized protein</fullName>
    </submittedName>
</protein>
<sequence>GAQERRGGSPSKLFAVTTSSLSKSVRRQSRNCAKGDTRENVKQGLVGA</sequence>
<dbReference type="AlphaFoldDB" id="A0A392SPB6"/>
<keyword evidence="3" id="KW-1185">Reference proteome</keyword>
<feature type="non-terminal residue" evidence="2">
    <location>
        <position position="1"/>
    </location>
</feature>